<dbReference type="Proteomes" id="UP000054874">
    <property type="component" value="Unassembled WGS sequence"/>
</dbReference>
<evidence type="ECO:0000313" key="2">
    <source>
        <dbReference type="Proteomes" id="UP000054874"/>
    </source>
</evidence>
<proteinExistence type="predicted"/>
<name>A0A0V8QG83_9FIRM</name>
<sequence>MVGAGPGAGVTHTGILLAEFLEERRGARTLFLEVNNHRDIQYIQKSRFSADYESLEGRGLEELCLENYDYIIADMGTDLNFWKKGLPQEARAVLVGSGAPWRQGRFCQAVKGVRQMAPELAWQGVLSLSSQKEARRLTEYLETPVAVLGWQPLHEPLTAACEKVFLSLIQGGRK</sequence>
<gene>
    <name evidence="1" type="ORF">ASU35_08850</name>
</gene>
<accession>A0A0V8QG83</accession>
<dbReference type="EMBL" id="LNAM01000135">
    <property type="protein sequence ID" value="KSV59427.1"/>
    <property type="molecule type" value="Genomic_DNA"/>
</dbReference>
<protein>
    <submittedName>
        <fullName evidence="1">Uncharacterized protein</fullName>
    </submittedName>
</protein>
<keyword evidence="2" id="KW-1185">Reference proteome</keyword>
<evidence type="ECO:0000313" key="1">
    <source>
        <dbReference type="EMBL" id="KSV59427.1"/>
    </source>
</evidence>
<organism evidence="1 2">
    <name type="scientific">Acetivibrio ethanolgignens</name>
    <dbReference type="NCBI Taxonomy" id="290052"/>
    <lineage>
        <taxon>Bacteria</taxon>
        <taxon>Bacillati</taxon>
        <taxon>Bacillota</taxon>
        <taxon>Clostridia</taxon>
        <taxon>Eubacteriales</taxon>
        <taxon>Oscillospiraceae</taxon>
        <taxon>Acetivibrio</taxon>
    </lineage>
</organism>
<dbReference type="AlphaFoldDB" id="A0A0V8QG83"/>
<reference evidence="1 2" key="1">
    <citation type="submission" date="2015-11" db="EMBL/GenBank/DDBJ databases">
        <title>Butyribacter intestini gen. nov., sp. nov., a butyric acid-producing bacterium of the family Lachnospiraceae isolated from the human faeces.</title>
        <authorList>
            <person name="Zou Y."/>
            <person name="Xue W."/>
            <person name="Luo G."/>
            <person name="Lv M."/>
        </authorList>
    </citation>
    <scope>NUCLEOTIDE SEQUENCE [LARGE SCALE GENOMIC DNA]</scope>
    <source>
        <strain evidence="1 2">ACET-33324</strain>
    </source>
</reference>
<comment type="caution">
    <text evidence="1">The sequence shown here is derived from an EMBL/GenBank/DDBJ whole genome shotgun (WGS) entry which is preliminary data.</text>
</comment>
<dbReference type="STRING" id="290052.ASU35_08850"/>